<name>A0ABX1QC81_9RHOO</name>
<dbReference type="EMBL" id="WTVQ01000010">
    <property type="protein sequence ID" value="NMG74710.1"/>
    <property type="molecule type" value="Genomic_DNA"/>
</dbReference>
<dbReference type="SUPFAM" id="SSF55781">
    <property type="entry name" value="GAF domain-like"/>
    <property type="match status" value="1"/>
</dbReference>
<dbReference type="InterPro" id="IPR005471">
    <property type="entry name" value="Tscrpt_reg_IclR_N"/>
</dbReference>
<organism evidence="6 7">
    <name type="scientific">Aromatoleum diolicum</name>
    <dbReference type="NCBI Taxonomy" id="75796"/>
    <lineage>
        <taxon>Bacteria</taxon>
        <taxon>Pseudomonadati</taxon>
        <taxon>Pseudomonadota</taxon>
        <taxon>Betaproteobacteria</taxon>
        <taxon>Rhodocyclales</taxon>
        <taxon>Rhodocyclaceae</taxon>
        <taxon>Aromatoleum</taxon>
    </lineage>
</organism>
<reference evidence="6 7" key="1">
    <citation type="submission" date="2019-12" db="EMBL/GenBank/DDBJ databases">
        <title>Comparative genomics gives insights into the taxonomy of the Azoarcus-Aromatoleum group and reveals separate origins of nif in the plant-associated Azoarcus and non-plant-associated Aromatoleum sub-groups.</title>
        <authorList>
            <person name="Lafos M."/>
            <person name="Maluk M."/>
            <person name="Batista M."/>
            <person name="Junghare M."/>
            <person name="Carmona M."/>
            <person name="Faoro H."/>
            <person name="Cruz L.M."/>
            <person name="Battistoni F."/>
            <person name="De Souza E."/>
            <person name="Pedrosa F."/>
            <person name="Chen W.-M."/>
            <person name="Poole P.S."/>
            <person name="Dixon R.A."/>
            <person name="James E.K."/>
        </authorList>
    </citation>
    <scope>NUCLEOTIDE SEQUENCE [LARGE SCALE GENOMIC DNA]</scope>
    <source>
        <strain evidence="6 7">22Lin</strain>
    </source>
</reference>
<dbReference type="Gene3D" id="1.10.10.10">
    <property type="entry name" value="Winged helix-like DNA-binding domain superfamily/Winged helix DNA-binding domain"/>
    <property type="match status" value="1"/>
</dbReference>
<accession>A0ABX1QC81</accession>
<evidence type="ECO:0000313" key="7">
    <source>
        <dbReference type="Proteomes" id="UP000648984"/>
    </source>
</evidence>
<protein>
    <submittedName>
        <fullName evidence="6">Helix-turn-helix domain-containing protein</fullName>
    </submittedName>
</protein>
<evidence type="ECO:0000256" key="1">
    <source>
        <dbReference type="ARBA" id="ARBA00023015"/>
    </source>
</evidence>
<dbReference type="InterPro" id="IPR014757">
    <property type="entry name" value="Tscrpt_reg_IclR_C"/>
</dbReference>
<evidence type="ECO:0000256" key="3">
    <source>
        <dbReference type="ARBA" id="ARBA00023163"/>
    </source>
</evidence>
<evidence type="ECO:0000259" key="5">
    <source>
        <dbReference type="PROSITE" id="PS51078"/>
    </source>
</evidence>
<keyword evidence="1" id="KW-0805">Transcription regulation</keyword>
<dbReference type="InterPro" id="IPR036390">
    <property type="entry name" value="WH_DNA-bd_sf"/>
</dbReference>
<keyword evidence="2" id="KW-0238">DNA-binding</keyword>
<dbReference type="RefSeq" id="WP_169259857.1">
    <property type="nucleotide sequence ID" value="NZ_WTVQ01000010.1"/>
</dbReference>
<dbReference type="PANTHER" id="PTHR30136:SF39">
    <property type="entry name" value="TRANSCRIPTIONAL REGULATORY PROTEIN"/>
    <property type="match status" value="1"/>
</dbReference>
<evidence type="ECO:0000313" key="6">
    <source>
        <dbReference type="EMBL" id="NMG74710.1"/>
    </source>
</evidence>
<dbReference type="PROSITE" id="PS51077">
    <property type="entry name" value="HTH_ICLR"/>
    <property type="match status" value="1"/>
</dbReference>
<proteinExistence type="predicted"/>
<keyword evidence="3" id="KW-0804">Transcription</keyword>
<gene>
    <name evidence="6" type="ORF">GPA25_08035</name>
</gene>
<evidence type="ECO:0000259" key="4">
    <source>
        <dbReference type="PROSITE" id="PS51077"/>
    </source>
</evidence>
<dbReference type="Proteomes" id="UP000648984">
    <property type="component" value="Unassembled WGS sequence"/>
</dbReference>
<dbReference type="Pfam" id="PF09339">
    <property type="entry name" value="HTH_IclR"/>
    <property type="match status" value="1"/>
</dbReference>
<dbReference type="InterPro" id="IPR050707">
    <property type="entry name" value="HTH_MetabolicPath_Reg"/>
</dbReference>
<dbReference type="SUPFAM" id="SSF46785">
    <property type="entry name" value="Winged helix' DNA-binding domain"/>
    <property type="match status" value="1"/>
</dbReference>
<dbReference type="InterPro" id="IPR029016">
    <property type="entry name" value="GAF-like_dom_sf"/>
</dbReference>
<keyword evidence="7" id="KW-1185">Reference proteome</keyword>
<dbReference type="Gene3D" id="3.30.450.40">
    <property type="match status" value="2"/>
</dbReference>
<feature type="domain" description="IclR-ED" evidence="5">
    <location>
        <begin position="68"/>
        <end position="226"/>
    </location>
</feature>
<evidence type="ECO:0000256" key="2">
    <source>
        <dbReference type="ARBA" id="ARBA00023125"/>
    </source>
</evidence>
<dbReference type="Pfam" id="PF01614">
    <property type="entry name" value="IclR_C"/>
    <property type="match status" value="2"/>
</dbReference>
<feature type="domain" description="HTH iclR-type" evidence="4">
    <location>
        <begin position="6"/>
        <end position="67"/>
    </location>
</feature>
<dbReference type="PANTHER" id="PTHR30136">
    <property type="entry name" value="HELIX-TURN-HELIX TRANSCRIPTIONAL REGULATOR, ICLR FAMILY"/>
    <property type="match status" value="1"/>
</dbReference>
<dbReference type="InterPro" id="IPR036388">
    <property type="entry name" value="WH-like_DNA-bd_sf"/>
</dbReference>
<comment type="caution">
    <text evidence="6">The sequence shown here is derived from an EMBL/GenBank/DDBJ whole genome shotgun (WGS) entry which is preliminary data.</text>
</comment>
<sequence>MSSEGVASVERALTILDVFTDRDRSLTLTEISKRAGFYKSTTLRLAESLEKFGYLRRLEDGAYRLGPKPLFLGALYQKHFSTADFVPQLMRRMSEELREGISFFVRDEDRRVCLHRVESPRAIRDAIHEGDAFPLNNGASGHVLLAFSGLSGGKYDQIRERYYAMSVGERDPETTAVAAPVFAVQQRLVGALSVSGPKYRLDEKALEDIVPTLQKYAAELTHLFGGAWPDLGQASKRSHG</sequence>
<dbReference type="PROSITE" id="PS51078">
    <property type="entry name" value="ICLR_ED"/>
    <property type="match status" value="1"/>
</dbReference>
<dbReference type="SMART" id="SM00346">
    <property type="entry name" value="HTH_ICLR"/>
    <property type="match status" value="1"/>
</dbReference>